<proteinExistence type="predicted"/>
<sequence>MIRIYRRDAFASGGVDLCLGGWKQGLNKVEMTRTLRAGGLGLSQASQATGQLLEGADVRIHLSQFSSFEDARKTLCRVGVEQVTQA</sequence>
<dbReference type="RefSeq" id="WP_382422888.1">
    <property type="nucleotide sequence ID" value="NZ_JBHSCW010000007.1"/>
</dbReference>
<gene>
    <name evidence="1" type="ORF">ACFOW6_13390</name>
</gene>
<keyword evidence="2" id="KW-1185">Reference proteome</keyword>
<accession>A0ABV8UNA5</accession>
<name>A0ABV8UNA5_9PROT</name>
<evidence type="ECO:0000313" key="2">
    <source>
        <dbReference type="Proteomes" id="UP001595799"/>
    </source>
</evidence>
<dbReference type="Proteomes" id="UP001595799">
    <property type="component" value="Unassembled WGS sequence"/>
</dbReference>
<protein>
    <recommendedName>
        <fullName evidence="3">50S ribosomal protein L15</fullName>
    </recommendedName>
</protein>
<comment type="caution">
    <text evidence="1">The sequence shown here is derived from an EMBL/GenBank/DDBJ whole genome shotgun (WGS) entry which is preliminary data.</text>
</comment>
<organism evidence="1 2">
    <name type="scientific">Fodinicurvata halophila</name>
    <dbReference type="NCBI Taxonomy" id="1419723"/>
    <lineage>
        <taxon>Bacteria</taxon>
        <taxon>Pseudomonadati</taxon>
        <taxon>Pseudomonadota</taxon>
        <taxon>Alphaproteobacteria</taxon>
        <taxon>Rhodospirillales</taxon>
        <taxon>Rhodovibrionaceae</taxon>
        <taxon>Fodinicurvata</taxon>
    </lineage>
</organism>
<evidence type="ECO:0000313" key="1">
    <source>
        <dbReference type="EMBL" id="MFC4352539.1"/>
    </source>
</evidence>
<reference evidence="2" key="1">
    <citation type="journal article" date="2019" name="Int. J. Syst. Evol. Microbiol.">
        <title>The Global Catalogue of Microorganisms (GCM) 10K type strain sequencing project: providing services to taxonomists for standard genome sequencing and annotation.</title>
        <authorList>
            <consortium name="The Broad Institute Genomics Platform"/>
            <consortium name="The Broad Institute Genome Sequencing Center for Infectious Disease"/>
            <person name="Wu L."/>
            <person name="Ma J."/>
        </authorList>
    </citation>
    <scope>NUCLEOTIDE SEQUENCE [LARGE SCALE GENOMIC DNA]</scope>
    <source>
        <strain evidence="2">CECT 8472</strain>
    </source>
</reference>
<dbReference type="EMBL" id="JBHSCW010000007">
    <property type="protein sequence ID" value="MFC4352539.1"/>
    <property type="molecule type" value="Genomic_DNA"/>
</dbReference>
<evidence type="ECO:0008006" key="3">
    <source>
        <dbReference type="Google" id="ProtNLM"/>
    </source>
</evidence>